<feature type="compositionally biased region" description="Low complexity" evidence="2">
    <location>
        <begin position="1415"/>
        <end position="1433"/>
    </location>
</feature>
<organism evidence="4 5">
    <name type="scientific">Podarcis lilfordi</name>
    <name type="common">Lilford's wall lizard</name>
    <dbReference type="NCBI Taxonomy" id="74358"/>
    <lineage>
        <taxon>Eukaryota</taxon>
        <taxon>Metazoa</taxon>
        <taxon>Chordata</taxon>
        <taxon>Craniata</taxon>
        <taxon>Vertebrata</taxon>
        <taxon>Euteleostomi</taxon>
        <taxon>Lepidosauria</taxon>
        <taxon>Squamata</taxon>
        <taxon>Bifurcata</taxon>
        <taxon>Unidentata</taxon>
        <taxon>Episquamata</taxon>
        <taxon>Laterata</taxon>
        <taxon>Lacertibaenia</taxon>
        <taxon>Lacertidae</taxon>
        <taxon>Podarcis</taxon>
    </lineage>
</organism>
<feature type="region of interest" description="Disordered" evidence="2">
    <location>
        <begin position="1359"/>
        <end position="1493"/>
    </location>
</feature>
<name>A0AA35L617_9SAUR</name>
<feature type="compositionally biased region" description="Polar residues" evidence="2">
    <location>
        <begin position="1259"/>
        <end position="1280"/>
    </location>
</feature>
<evidence type="ECO:0000256" key="1">
    <source>
        <dbReference type="ARBA" id="ARBA00022782"/>
    </source>
</evidence>
<feature type="domain" description="HTH OST-type" evidence="3">
    <location>
        <begin position="7"/>
        <end position="80"/>
    </location>
</feature>
<feature type="compositionally biased region" description="Polar residues" evidence="2">
    <location>
        <begin position="1171"/>
        <end position="1182"/>
    </location>
</feature>
<feature type="region of interest" description="Disordered" evidence="2">
    <location>
        <begin position="1105"/>
        <end position="1137"/>
    </location>
</feature>
<dbReference type="Proteomes" id="UP001178461">
    <property type="component" value="Chromosome 13"/>
</dbReference>
<accession>A0AA35L617</accession>
<feature type="region of interest" description="Disordered" evidence="2">
    <location>
        <begin position="1224"/>
        <end position="1284"/>
    </location>
</feature>
<evidence type="ECO:0000256" key="2">
    <source>
        <dbReference type="SAM" id="MobiDB-lite"/>
    </source>
</evidence>
<feature type="region of interest" description="Disordered" evidence="2">
    <location>
        <begin position="1156"/>
        <end position="1195"/>
    </location>
</feature>
<sequence length="1497" mass="161141">MALEEGDPNALKRNVLHLLLRNPLGLNFGDFAGAFHRLHGYQLQITRHGYSSLKQFLAEMKDFVVVEDGDSQVPVIKLANGFHPGQWAEGRENGVDISEGPALRSTDEEDPGGETALAGVLGLLFSLLKRYHSGLRIKKLQKLFLASAGIDLEKLSVRQGYADTLEFLEQRMPNLNITYQQNRLNCVVQLFEDPSAPFSSVITENLVEEPASQTPDLSAALVPIRAVLECHTKGLKVKNLKKALLENCGFDLEMFRRDLGYKDTVSCLQDIPGLILRNSNRTRNCVIQLESRPSSSAPSLDSDFSVCSSHTTSDGLMINNSGSPSPVPSLDAGFSACNSNSVPQTLMGKKSDLAAVLVPILNVLGNHPAGLNIKTLKENLEKKHGFDLETFSQDLGYKDVMSCLLDVPGLRYSFTNGKWPDNCVVQLLSGSLGLPPASFGAGPSLDKSPSSKESNTLSQDLKETKPASCPSTVPRSCASVPLNMQRPAGKSKPVNQNVLKKKPASLTDVLALLTNLISTYSEGLRVEKVQELLLAKQKIDLEKFSIAQGHKDTLEFLEHQMPNLNIRYREDRLKCVVSIGSGKSKMKKKQKKKTAKCPGVKTAPPLLVAPVPLLHPAKVVQQANCAPDFGGIFKPSFNVCNPSGNKSQNWSPPVPAAFVSPGVQNWLNNSSMHVPSATFPFFPSSQEPHGALPGKAKSSFQPPTGILPHHLPPSSILLHQPIAWQSGGPSPLAKEVHSRDNQLPKESNLRNSQPSKDLEELKQRVAHILAMHPEGMSLFQFRAAYSTAYQQHLPLGNASSAKQCLLEMPDIVRLEGCGVQTLLLPVSAKASPVKSNQPVPSEVENAAVAACQSLPKTMAAAEPLVSPKPAPLPKAPGVPQLHSTFLRTSDPLEQQGDKESCILPKGHLKEIPKTVSPLQEHERATANSRDISGHPDLSKVQDSAVTPDHSPPKIKPLVVPKFSLKTALRKPQPHLSLLQPSECLGPPANKEISTLPGTPKPVAPVGEMTLKLIDTPNSPVVYPVDSQATRRDENLKSDSIGSRPAHLVNHWFFNNNTPPPSIFQPVSTGPGAWAQPVVYPPVTFIPEMPPLYPAPFIPVSVKPSGIQFQKTPPQTLPAQPVPPASQTQPPTQIQQQRSYASAVLGQDSIFQEQVPPRTAGLPHSLTPAGTFPTSLSSQNAASLRSPKSRTVHQSECHHRTWLDGLQHSSVPVADQNLVAALSNKVPSKSPTSTHWGKYGGVDSPVTSSMQPLSSLSASTNATQQSSGSYAAVSPGSNSDALPSDSWPLVHQQKIISKNYAISSSSTGPASSPPSPLETTTTPPLQPPGTSSWINGNSDALCSESWALISQQRYVSVTSSTRSAHPSPSPLETMTTLSWQPSSYTSPGTNRNLDASKSQALMHQHQHASVNSVTTASPQSAKSPPSPRETSTPSLQPSYAFHASMDYGSPSQNLPTVSKEAEQKQGSPRASLLGKPTTYSITPPSSPPPKNFDKCILL</sequence>
<dbReference type="Gene3D" id="3.30.420.610">
    <property type="entry name" value="LOTUS domain-like"/>
    <property type="match status" value="3"/>
</dbReference>
<dbReference type="EMBL" id="OX395138">
    <property type="protein sequence ID" value="CAI5790475.1"/>
    <property type="molecule type" value="Genomic_DNA"/>
</dbReference>
<feature type="compositionally biased region" description="Low complexity" evidence="2">
    <location>
        <begin position="1111"/>
        <end position="1136"/>
    </location>
</feature>
<reference evidence="4" key="1">
    <citation type="submission" date="2022-12" db="EMBL/GenBank/DDBJ databases">
        <authorList>
            <person name="Alioto T."/>
            <person name="Alioto T."/>
            <person name="Gomez Garrido J."/>
        </authorList>
    </citation>
    <scope>NUCLEOTIDE SEQUENCE</scope>
</reference>
<feature type="region of interest" description="Disordered" evidence="2">
    <location>
        <begin position="914"/>
        <end position="956"/>
    </location>
</feature>
<feature type="region of interest" description="Disordered" evidence="2">
    <location>
        <begin position="685"/>
        <end position="705"/>
    </location>
</feature>
<keyword evidence="1" id="KW-0221">Differentiation</keyword>
<feature type="compositionally biased region" description="Polar residues" evidence="2">
    <location>
        <begin position="1359"/>
        <end position="1414"/>
    </location>
</feature>
<feature type="region of interest" description="Disordered" evidence="2">
    <location>
        <begin position="728"/>
        <end position="757"/>
    </location>
</feature>
<feature type="compositionally biased region" description="Polar residues" evidence="2">
    <location>
        <begin position="447"/>
        <end position="459"/>
    </location>
</feature>
<feature type="compositionally biased region" description="Low complexity" evidence="2">
    <location>
        <begin position="1316"/>
        <end position="1331"/>
    </location>
</feature>
<evidence type="ECO:0000313" key="4">
    <source>
        <dbReference type="EMBL" id="CAI5790475.1"/>
    </source>
</evidence>
<feature type="domain" description="HTH OST-type" evidence="3">
    <location>
        <begin position="757"/>
        <end position="827"/>
    </location>
</feature>
<feature type="compositionally biased region" description="Basic and acidic residues" evidence="2">
    <location>
        <begin position="734"/>
        <end position="743"/>
    </location>
</feature>
<feature type="compositionally biased region" description="Low complexity" evidence="2">
    <location>
        <begin position="1247"/>
        <end position="1258"/>
    </location>
</feature>
<dbReference type="CDD" id="cd08824">
    <property type="entry name" value="LOTUS"/>
    <property type="match status" value="1"/>
</dbReference>
<protein>
    <recommendedName>
        <fullName evidence="3">HTH OST-type domain-containing protein</fullName>
    </recommendedName>
</protein>
<proteinExistence type="predicted"/>
<dbReference type="PROSITE" id="PS51644">
    <property type="entry name" value="HTH_OST"/>
    <property type="match status" value="2"/>
</dbReference>
<dbReference type="GO" id="GO:0030154">
    <property type="term" value="P:cell differentiation"/>
    <property type="evidence" value="ECO:0007669"/>
    <property type="project" value="UniProtKB-KW"/>
</dbReference>
<dbReference type="Pfam" id="PF12872">
    <property type="entry name" value="OST-HTH"/>
    <property type="match status" value="1"/>
</dbReference>
<evidence type="ECO:0000259" key="3">
    <source>
        <dbReference type="PROSITE" id="PS51644"/>
    </source>
</evidence>
<feature type="region of interest" description="Disordered" evidence="2">
    <location>
        <begin position="1301"/>
        <end position="1335"/>
    </location>
</feature>
<feature type="compositionally biased region" description="Polar residues" evidence="2">
    <location>
        <begin position="1224"/>
        <end position="1234"/>
    </location>
</feature>
<evidence type="ECO:0000313" key="5">
    <source>
        <dbReference type="Proteomes" id="UP001178461"/>
    </source>
</evidence>
<keyword evidence="5" id="KW-1185">Reference proteome</keyword>
<feature type="region of interest" description="Disordered" evidence="2">
    <location>
        <begin position="439"/>
        <end position="476"/>
    </location>
</feature>
<dbReference type="InterPro" id="IPR025605">
    <property type="entry name" value="OST-HTH/LOTUS_dom"/>
</dbReference>
<dbReference type="InterPro" id="IPR041966">
    <property type="entry name" value="LOTUS-like"/>
</dbReference>
<gene>
    <name evidence="4" type="ORF">PODLI_1B028701</name>
</gene>